<reference evidence="2" key="1">
    <citation type="submission" date="2021-05" db="EMBL/GenBank/DDBJ databases">
        <authorList>
            <person name="Alioto T."/>
            <person name="Alioto T."/>
            <person name="Gomez Garrido J."/>
        </authorList>
    </citation>
    <scope>NUCLEOTIDE SEQUENCE</scope>
</reference>
<dbReference type="EMBL" id="HBUE01319849">
    <property type="protein sequence ID" value="CAG6587426.1"/>
    <property type="molecule type" value="Transcribed_RNA"/>
</dbReference>
<dbReference type="EMBL" id="HBUE01213343">
    <property type="protein sequence ID" value="CAG6535440.1"/>
    <property type="molecule type" value="Transcribed_RNA"/>
</dbReference>
<feature type="chain" id="PRO_5036261225" evidence="1">
    <location>
        <begin position="20"/>
        <end position="179"/>
    </location>
</feature>
<sequence>MLSCYMLLLFVFRLNCVHNLAVRSPKAFEESRVHQSDVRGQHLFQQSWGTIFSVFRLFSPRDPFTAQLLGVVPLSLTLAHTGAPAVKSASKRKRKPKRRSQLLCCAICTKQQPWRFRDFSSGTSEEKYTLFKLSERFFCLHTHTHTSAFFSRPRSKRENFRNFFEFFSANLELNFSSLA</sequence>
<name>A0A8D8KCX9_CULPI</name>
<evidence type="ECO:0000256" key="1">
    <source>
        <dbReference type="SAM" id="SignalP"/>
    </source>
</evidence>
<proteinExistence type="predicted"/>
<protein>
    <submittedName>
        <fullName evidence="2">(northern house mosquito) hypothetical protein</fullName>
    </submittedName>
</protein>
<dbReference type="AlphaFoldDB" id="A0A8D8KCX9"/>
<evidence type="ECO:0000313" key="2">
    <source>
        <dbReference type="EMBL" id="CAG6587426.1"/>
    </source>
</evidence>
<organism evidence="2">
    <name type="scientific">Culex pipiens</name>
    <name type="common">House mosquito</name>
    <dbReference type="NCBI Taxonomy" id="7175"/>
    <lineage>
        <taxon>Eukaryota</taxon>
        <taxon>Metazoa</taxon>
        <taxon>Ecdysozoa</taxon>
        <taxon>Arthropoda</taxon>
        <taxon>Hexapoda</taxon>
        <taxon>Insecta</taxon>
        <taxon>Pterygota</taxon>
        <taxon>Neoptera</taxon>
        <taxon>Endopterygota</taxon>
        <taxon>Diptera</taxon>
        <taxon>Nematocera</taxon>
        <taxon>Culicoidea</taxon>
        <taxon>Culicidae</taxon>
        <taxon>Culicinae</taxon>
        <taxon>Culicini</taxon>
        <taxon>Culex</taxon>
        <taxon>Culex</taxon>
    </lineage>
</organism>
<accession>A0A8D8KCX9</accession>
<keyword evidence="1" id="KW-0732">Signal</keyword>
<feature type="signal peptide" evidence="1">
    <location>
        <begin position="1"/>
        <end position="19"/>
    </location>
</feature>